<dbReference type="Proteomes" id="UP000823521">
    <property type="component" value="Unassembled WGS sequence"/>
</dbReference>
<keyword evidence="3" id="KW-1185">Reference proteome</keyword>
<dbReference type="EMBL" id="WVUH01000049">
    <property type="protein sequence ID" value="MBO4206071.1"/>
    <property type="molecule type" value="Genomic_DNA"/>
</dbReference>
<comment type="caution">
    <text evidence="2">The sequence shown here is derived from an EMBL/GenBank/DDBJ whole genome shotgun (WGS) entry which is preliminary data.</text>
</comment>
<feature type="transmembrane region" description="Helical" evidence="1">
    <location>
        <begin position="25"/>
        <end position="44"/>
    </location>
</feature>
<accession>A0ABS3VND4</accession>
<name>A0ABS3VND4_MICEH</name>
<protein>
    <submittedName>
        <fullName evidence="2">Uncharacterized protein</fullName>
    </submittedName>
</protein>
<evidence type="ECO:0000313" key="2">
    <source>
        <dbReference type="EMBL" id="MBO4206071.1"/>
    </source>
</evidence>
<evidence type="ECO:0000256" key="1">
    <source>
        <dbReference type="SAM" id="Phobius"/>
    </source>
</evidence>
<gene>
    <name evidence="2" type="ORF">GSF22_08635</name>
</gene>
<reference evidence="2 3" key="1">
    <citation type="submission" date="2019-12" db="EMBL/GenBank/DDBJ databases">
        <title>Whole genome sequencing of endophytic Actinobacterium Micromonospora sp. MPMI6T.</title>
        <authorList>
            <person name="Evv R."/>
            <person name="Podile A.R."/>
        </authorList>
    </citation>
    <scope>NUCLEOTIDE SEQUENCE [LARGE SCALE GENOMIC DNA]</scope>
    <source>
        <strain evidence="2 3">MPMI6</strain>
    </source>
</reference>
<keyword evidence="1" id="KW-0472">Membrane</keyword>
<organism evidence="2 3">
    <name type="scientific">Micromonospora echinofusca</name>
    <dbReference type="NCBI Taxonomy" id="47858"/>
    <lineage>
        <taxon>Bacteria</taxon>
        <taxon>Bacillati</taxon>
        <taxon>Actinomycetota</taxon>
        <taxon>Actinomycetes</taxon>
        <taxon>Micromonosporales</taxon>
        <taxon>Micromonosporaceae</taxon>
        <taxon>Micromonospora</taxon>
    </lineage>
</organism>
<proteinExistence type="predicted"/>
<evidence type="ECO:0000313" key="3">
    <source>
        <dbReference type="Proteomes" id="UP000823521"/>
    </source>
</evidence>
<keyword evidence="1" id="KW-1133">Transmembrane helix</keyword>
<sequence length="59" mass="6752">MAVGALFTVGSLLYAVIRDDPAAAILTVLMGPLTVFLWCSRRIWHHNAERWRLRRPDAF</sequence>
<keyword evidence="1" id="KW-0812">Transmembrane</keyword>